<accession>M6WER1</accession>
<dbReference type="EMBL" id="AKWF02000141">
    <property type="protein sequence ID" value="EMO60263.1"/>
    <property type="molecule type" value="Genomic_DNA"/>
</dbReference>
<dbReference type="Pfam" id="PF19412">
    <property type="entry name" value="DUF5982"/>
    <property type="match status" value="1"/>
</dbReference>
<dbReference type="InterPro" id="IPR046024">
    <property type="entry name" value="DUF5982"/>
</dbReference>
<comment type="caution">
    <text evidence="3">The sequence shown here is derived from an EMBL/GenBank/DDBJ whole genome shotgun (WGS) entry which is preliminary data.</text>
</comment>
<dbReference type="STRING" id="1192866.LEP1GSC133_0165"/>
<reference evidence="3 4" key="1">
    <citation type="submission" date="2013-01" db="EMBL/GenBank/DDBJ databases">
        <authorList>
            <person name="Harkins D.M."/>
            <person name="Durkin A.S."/>
            <person name="Brinkac L.M."/>
            <person name="Haft D.H."/>
            <person name="Selengut J.D."/>
            <person name="Sanka R."/>
            <person name="DePew J."/>
            <person name="Purushe J."/>
            <person name="Picardeau M."/>
            <person name="Werts C."/>
            <person name="Goarant C."/>
            <person name="Vinetz J.M."/>
            <person name="Sutton G.G."/>
            <person name="Nierman W.C."/>
            <person name="Fouts D.E."/>
        </authorList>
    </citation>
    <scope>NUCLEOTIDE SEQUENCE [LARGE SCALE GENOMIC DNA]</scope>
    <source>
        <strain evidence="3 4">200901868</strain>
    </source>
</reference>
<dbReference type="Proteomes" id="UP000012159">
    <property type="component" value="Unassembled WGS sequence"/>
</dbReference>
<evidence type="ECO:0000313" key="3">
    <source>
        <dbReference type="EMBL" id="EMO60263.1"/>
    </source>
</evidence>
<keyword evidence="1" id="KW-0812">Transmembrane</keyword>
<sequence length="205" mass="24027">MYDLKTSVSTMTLRKLLIRRNENKNLIFKLQTFFVFLFYGRRKWGFRKFRKSALSILIFFGCAFVPYLRIFAQENFTGCDKPEGKKDLPFPIDRIKQMCKKDLNNKKEGWYPTGLPLVNSDPNEGIGYGIRVYGYNNGKKVIHFSNIPPTDFVFSPNILIRQKMRSITSSVWICPTWRTLVGDFAPTRFLRSLRLLCISAWENLL</sequence>
<evidence type="ECO:0000259" key="2">
    <source>
        <dbReference type="Pfam" id="PF19412"/>
    </source>
</evidence>
<keyword evidence="1" id="KW-1133">Transmembrane helix</keyword>
<gene>
    <name evidence="3" type="ORF">LEP1GSC133_0165</name>
</gene>
<organism evidence="3 4">
    <name type="scientific">Leptospira borgpetersenii serovar Pomona str. 200901868</name>
    <dbReference type="NCBI Taxonomy" id="1192866"/>
    <lineage>
        <taxon>Bacteria</taxon>
        <taxon>Pseudomonadati</taxon>
        <taxon>Spirochaetota</taxon>
        <taxon>Spirochaetia</taxon>
        <taxon>Leptospirales</taxon>
        <taxon>Leptospiraceae</taxon>
        <taxon>Leptospira</taxon>
    </lineage>
</organism>
<feature type="transmembrane region" description="Helical" evidence="1">
    <location>
        <begin position="53"/>
        <end position="72"/>
    </location>
</feature>
<name>M6WER1_LEPBO</name>
<keyword evidence="1" id="KW-0472">Membrane</keyword>
<evidence type="ECO:0000313" key="4">
    <source>
        <dbReference type="Proteomes" id="UP000012159"/>
    </source>
</evidence>
<proteinExistence type="predicted"/>
<evidence type="ECO:0000256" key="1">
    <source>
        <dbReference type="SAM" id="Phobius"/>
    </source>
</evidence>
<protein>
    <recommendedName>
        <fullName evidence="2">DUF5982 domain-containing protein</fullName>
    </recommendedName>
</protein>
<dbReference type="AlphaFoldDB" id="M6WER1"/>
<feature type="domain" description="DUF5982" evidence="2">
    <location>
        <begin position="88"/>
        <end position="140"/>
    </location>
</feature>